<dbReference type="Gene3D" id="3.40.50.300">
    <property type="entry name" value="P-loop containing nucleotide triphosphate hydrolases"/>
    <property type="match status" value="1"/>
</dbReference>
<keyword evidence="2" id="KW-0067">ATP-binding</keyword>
<dbReference type="GO" id="GO:0006355">
    <property type="term" value="P:regulation of DNA-templated transcription"/>
    <property type="evidence" value="ECO:0007669"/>
    <property type="project" value="InterPro"/>
</dbReference>
<dbReference type="AlphaFoldDB" id="A0A069PUK4"/>
<proteinExistence type="predicted"/>
<dbReference type="Pfam" id="PF01590">
    <property type="entry name" value="GAF"/>
    <property type="match status" value="1"/>
</dbReference>
<dbReference type="SUPFAM" id="SSF46689">
    <property type="entry name" value="Homeodomain-like"/>
    <property type="match status" value="1"/>
</dbReference>
<dbReference type="PANTHER" id="PTHR32071:SF77">
    <property type="entry name" value="TRANSCRIPTIONAL REGULATORY PROTEIN"/>
    <property type="match status" value="1"/>
</dbReference>
<evidence type="ECO:0000256" key="2">
    <source>
        <dbReference type="ARBA" id="ARBA00022840"/>
    </source>
</evidence>
<evidence type="ECO:0000313" key="8">
    <source>
        <dbReference type="Proteomes" id="UP000027466"/>
    </source>
</evidence>
<evidence type="ECO:0000259" key="6">
    <source>
        <dbReference type="PROSITE" id="PS50045"/>
    </source>
</evidence>
<dbReference type="Pfam" id="PF02954">
    <property type="entry name" value="HTH_8"/>
    <property type="match status" value="1"/>
</dbReference>
<keyword evidence="4" id="KW-0238">DNA-binding</keyword>
<dbReference type="Pfam" id="PF25601">
    <property type="entry name" value="AAA_lid_14"/>
    <property type="match status" value="1"/>
</dbReference>
<dbReference type="SUPFAM" id="SSF55781">
    <property type="entry name" value="GAF domain-like"/>
    <property type="match status" value="1"/>
</dbReference>
<dbReference type="InterPro" id="IPR002197">
    <property type="entry name" value="HTH_Fis"/>
</dbReference>
<keyword evidence="8" id="KW-1185">Reference proteome</keyword>
<dbReference type="Gene3D" id="1.10.10.60">
    <property type="entry name" value="Homeodomain-like"/>
    <property type="match status" value="1"/>
</dbReference>
<dbReference type="CDD" id="cd00009">
    <property type="entry name" value="AAA"/>
    <property type="match status" value="1"/>
</dbReference>
<dbReference type="PRINTS" id="PR01590">
    <property type="entry name" value="HTHFIS"/>
</dbReference>
<dbReference type="EMBL" id="JFHC01000003">
    <property type="protein sequence ID" value="KDR44117.1"/>
    <property type="molecule type" value="Genomic_DNA"/>
</dbReference>
<organism evidence="7 8">
    <name type="scientific">Caballeronia glathei</name>
    <dbReference type="NCBI Taxonomy" id="60547"/>
    <lineage>
        <taxon>Bacteria</taxon>
        <taxon>Pseudomonadati</taxon>
        <taxon>Pseudomonadota</taxon>
        <taxon>Betaproteobacteria</taxon>
        <taxon>Burkholderiales</taxon>
        <taxon>Burkholderiaceae</taxon>
        <taxon>Caballeronia</taxon>
    </lineage>
</organism>
<dbReference type="SUPFAM" id="SSF52540">
    <property type="entry name" value="P-loop containing nucleoside triphosphate hydrolases"/>
    <property type="match status" value="1"/>
</dbReference>
<dbReference type="InterPro" id="IPR029016">
    <property type="entry name" value="GAF-like_dom_sf"/>
</dbReference>
<dbReference type="PROSITE" id="PS00675">
    <property type="entry name" value="SIGMA54_INTERACT_1"/>
    <property type="match status" value="1"/>
</dbReference>
<dbReference type="InterPro" id="IPR027417">
    <property type="entry name" value="P-loop_NTPase"/>
</dbReference>
<dbReference type="Gene3D" id="3.30.450.40">
    <property type="match status" value="1"/>
</dbReference>
<protein>
    <submittedName>
        <fullName evidence="7">ATPase AAA</fullName>
    </submittedName>
</protein>
<evidence type="ECO:0000256" key="4">
    <source>
        <dbReference type="ARBA" id="ARBA00023125"/>
    </source>
</evidence>
<dbReference type="InterPro" id="IPR009057">
    <property type="entry name" value="Homeodomain-like_sf"/>
</dbReference>
<dbReference type="GO" id="GO:0043565">
    <property type="term" value="F:sequence-specific DNA binding"/>
    <property type="evidence" value="ECO:0007669"/>
    <property type="project" value="InterPro"/>
</dbReference>
<name>A0A069PUK4_9BURK</name>
<dbReference type="GO" id="GO:0005524">
    <property type="term" value="F:ATP binding"/>
    <property type="evidence" value="ECO:0007669"/>
    <property type="project" value="UniProtKB-KW"/>
</dbReference>
<dbReference type="InterPro" id="IPR002078">
    <property type="entry name" value="Sigma_54_int"/>
</dbReference>
<dbReference type="RefSeq" id="WP_035934925.1">
    <property type="nucleotide sequence ID" value="NZ_CADFFX010000002.1"/>
</dbReference>
<dbReference type="InterPro" id="IPR025943">
    <property type="entry name" value="Sigma_54_int_dom_ATP-bd_2"/>
</dbReference>
<dbReference type="InterPro" id="IPR058031">
    <property type="entry name" value="AAA_lid_NorR"/>
</dbReference>
<evidence type="ECO:0000256" key="1">
    <source>
        <dbReference type="ARBA" id="ARBA00022741"/>
    </source>
</evidence>
<dbReference type="PANTHER" id="PTHR32071">
    <property type="entry name" value="TRANSCRIPTIONAL REGULATORY PROTEIN"/>
    <property type="match status" value="1"/>
</dbReference>
<dbReference type="Pfam" id="PF00158">
    <property type="entry name" value="Sigma54_activat"/>
    <property type="match status" value="1"/>
</dbReference>
<dbReference type="InterPro" id="IPR003593">
    <property type="entry name" value="AAA+_ATPase"/>
</dbReference>
<keyword evidence="1" id="KW-0547">Nucleotide-binding</keyword>
<dbReference type="PROSITE" id="PS50045">
    <property type="entry name" value="SIGMA54_INTERACT_4"/>
    <property type="match status" value="1"/>
</dbReference>
<dbReference type="PROSITE" id="PS00676">
    <property type="entry name" value="SIGMA54_INTERACT_2"/>
    <property type="match status" value="1"/>
</dbReference>
<dbReference type="Proteomes" id="UP000027466">
    <property type="component" value="Unassembled WGS sequence"/>
</dbReference>
<dbReference type="InterPro" id="IPR003018">
    <property type="entry name" value="GAF"/>
</dbReference>
<comment type="caution">
    <text evidence="7">The sequence shown here is derived from an EMBL/GenBank/DDBJ whole genome shotgun (WGS) entry which is preliminary data.</text>
</comment>
<evidence type="ECO:0000256" key="3">
    <source>
        <dbReference type="ARBA" id="ARBA00023015"/>
    </source>
</evidence>
<gene>
    <name evidence="7" type="ORF">BG61_18765</name>
</gene>
<dbReference type="InterPro" id="IPR025944">
    <property type="entry name" value="Sigma_54_int_dom_CS"/>
</dbReference>
<dbReference type="Gene3D" id="1.10.8.60">
    <property type="match status" value="1"/>
</dbReference>
<dbReference type="InterPro" id="IPR025662">
    <property type="entry name" value="Sigma_54_int_dom_ATP-bd_1"/>
</dbReference>
<evidence type="ECO:0000313" key="7">
    <source>
        <dbReference type="EMBL" id="KDR44117.1"/>
    </source>
</evidence>
<dbReference type="FunFam" id="3.40.50.300:FF:000006">
    <property type="entry name" value="DNA-binding transcriptional regulator NtrC"/>
    <property type="match status" value="1"/>
</dbReference>
<keyword evidence="5" id="KW-0804">Transcription</keyword>
<dbReference type="SMART" id="SM00382">
    <property type="entry name" value="AAA"/>
    <property type="match status" value="1"/>
</dbReference>
<sequence>MDMRQRKHIDAVVEATTRGQPVIAARTHEAIIQSSWRRCVHQYGLDPARMQEARILPQTRLREHQQRIDDFARIARHGLQTLYGQVAGMGYVVLLTDALGVTVDYLGNASTDASLRRAGLYLGAEWSESGAGTCAVGTALATGQALTVHQVDHFDATHIPLTCTAAPLFDSHGALTAILDISALTSPQARDSQSLALQLVRIYASHIENANFLRTHRQDWILKLNASPEFVDVNPDYLVALDSLGRIVGHNRRAHEMLAAELGVPGAPGEPLAPLIGTAFESLFDARLAELGRFVYSRPSELRAVALAKSGALLYLSVMPPAPCWRPDARASAAGEAQRTVKVPPALAALCGGDATLERQLERASKLVDSPINLLVTGETGTGKEYFAKALHQASERRNGPFVAVNCAAIPETLIESELFGHLPNSFSGAGSRAKRGLIQEADGGTLFLDEIGDMPRELQSRLLRVLAEGEVLSIGASRPVSVDVRVISATHHPLDELASSGGFREDLYYRLNGARFVLPPLRERTDLDWLIEKLLEVGDTRAPRGSERAITLSPAARERLHRHRWPGNLRELCNVLRYARAVCTDGHIEVDDLPEGLSALPPGRDTAAQEAMPAVLSIGASEGGHGAFAADFDPHLLPPEGMLLMQYLRAASWNLSAVARQIGVSRMTLYRRMARYGIRSPNQRDASER</sequence>
<evidence type="ECO:0000256" key="5">
    <source>
        <dbReference type="ARBA" id="ARBA00023163"/>
    </source>
</evidence>
<keyword evidence="3" id="KW-0805">Transcription regulation</keyword>
<feature type="domain" description="Sigma-54 factor interaction" evidence="6">
    <location>
        <begin position="350"/>
        <end position="582"/>
    </location>
</feature>
<dbReference type="PROSITE" id="PS00688">
    <property type="entry name" value="SIGMA54_INTERACT_3"/>
    <property type="match status" value="1"/>
</dbReference>
<accession>A0A069PUK4</accession>
<reference evidence="7 8" key="1">
    <citation type="submission" date="2014-03" db="EMBL/GenBank/DDBJ databases">
        <title>Draft Genome Sequences of Four Burkholderia Strains.</title>
        <authorList>
            <person name="Liu X.Y."/>
            <person name="Li C.X."/>
            <person name="Xu J.H."/>
        </authorList>
    </citation>
    <scope>NUCLEOTIDE SEQUENCE [LARGE SCALE GENOMIC DNA]</scope>
    <source>
        <strain evidence="7 8">DSM 50014</strain>
    </source>
</reference>
<dbReference type="STRING" id="60547.GCA_000751215_04230"/>